<dbReference type="STRING" id="630626.EBL_c17170"/>
<protein>
    <recommendedName>
        <fullName evidence="5">VENN motif-containing domain-containing protein</fullName>
    </recommendedName>
</protein>
<evidence type="ECO:0000256" key="1">
    <source>
        <dbReference type="ARBA" id="ARBA00004219"/>
    </source>
</evidence>
<dbReference type="KEGG" id="ebt:EBL_c17170"/>
<keyword evidence="4" id="KW-0843">Virulence</keyword>
<gene>
    <name evidence="6" type="ordered locus">EBL_c17170</name>
</gene>
<reference evidence="6 7" key="1">
    <citation type="journal article" date="2012" name="J. Bacteriol.">
        <title>Complete genome sequence of the B12-producing Shimwellia blattae strain DSM 4481, isolated from a cockroach.</title>
        <authorList>
            <person name="Brzuszkiewicz E."/>
            <person name="Waschkowitz T."/>
            <person name="Wiezer A."/>
            <person name="Daniel R."/>
        </authorList>
    </citation>
    <scope>NUCLEOTIDE SEQUENCE [LARGE SCALE GENOMIC DNA]</scope>
    <source>
        <strain evidence="7">ATCC 29907 / DSM 4481 / JCM 1650 / NBRC 105725 / CDC 9005-74</strain>
    </source>
</reference>
<proteinExistence type="predicted"/>
<keyword evidence="3" id="KW-1266">Target cell cytoplasm</keyword>
<name>I2B8F7_SHIBC</name>
<comment type="subcellular location">
    <subcellularLocation>
        <location evidence="1">Target cell</location>
        <location evidence="1">Target cell cytoplasm</location>
    </subcellularLocation>
</comment>
<evidence type="ECO:0000259" key="5">
    <source>
        <dbReference type="Pfam" id="PF04829"/>
    </source>
</evidence>
<dbReference type="AlphaFoldDB" id="I2B8F7"/>
<dbReference type="HOGENOM" id="CLU_003850_5_3_6"/>
<keyword evidence="7" id="KW-1185">Reference proteome</keyword>
<evidence type="ECO:0000313" key="7">
    <source>
        <dbReference type="Proteomes" id="UP000001955"/>
    </source>
</evidence>
<dbReference type="GO" id="GO:0090729">
    <property type="term" value="F:toxin activity"/>
    <property type="evidence" value="ECO:0007669"/>
    <property type="project" value="UniProtKB-KW"/>
</dbReference>
<accession>I2B8F7</accession>
<feature type="domain" description="VENN motif-containing" evidence="5">
    <location>
        <begin position="279"/>
        <end position="328"/>
    </location>
</feature>
<keyword evidence="2" id="KW-0800">Toxin</keyword>
<dbReference type="eggNOG" id="COG3210">
    <property type="taxonomic scope" value="Bacteria"/>
</dbReference>
<evidence type="ECO:0000256" key="3">
    <source>
        <dbReference type="ARBA" id="ARBA00022913"/>
    </source>
</evidence>
<evidence type="ECO:0000256" key="4">
    <source>
        <dbReference type="ARBA" id="ARBA00023026"/>
    </source>
</evidence>
<organism evidence="6 7">
    <name type="scientific">Shimwellia blattae (strain ATCC 29907 / DSM 4481 / JCM 1650 / NBRC 105725 / CDC 9005-74)</name>
    <name type="common">Escherichia blattae</name>
    <dbReference type="NCBI Taxonomy" id="630626"/>
    <lineage>
        <taxon>Bacteria</taxon>
        <taxon>Pseudomonadati</taxon>
        <taxon>Pseudomonadota</taxon>
        <taxon>Gammaproteobacteria</taxon>
        <taxon>Enterobacterales</taxon>
        <taxon>Enterobacteriaceae</taxon>
        <taxon>Shimwellia</taxon>
    </lineage>
</organism>
<dbReference type="RefSeq" id="WP_014715980.1">
    <property type="nucleotide sequence ID" value="NC_017910.1"/>
</dbReference>
<dbReference type="InterPro" id="IPR006914">
    <property type="entry name" value="VENN_dom"/>
</dbReference>
<dbReference type="Proteomes" id="UP000001955">
    <property type="component" value="Chromosome"/>
</dbReference>
<evidence type="ECO:0000256" key="2">
    <source>
        <dbReference type="ARBA" id="ARBA00022656"/>
    </source>
</evidence>
<dbReference type="PATRIC" id="fig|630626.3.peg.1658"/>
<evidence type="ECO:0000313" key="6">
    <source>
        <dbReference type="EMBL" id="AFJ46811.1"/>
    </source>
</evidence>
<dbReference type="Pfam" id="PF04829">
    <property type="entry name" value="PT-VENN"/>
    <property type="match status" value="1"/>
</dbReference>
<dbReference type="EMBL" id="CP001560">
    <property type="protein sequence ID" value="AFJ46811.1"/>
    <property type="molecule type" value="Genomic_DNA"/>
</dbReference>
<sequence>MGNHTQLNGAVIGSDATADKNRLETGTLGFSDLRNRAEFTAQQQSTGISTGGSLGGLFLGNMASTLLAGVNHHGTAGSSTQAAVSEGQILIRDPGAQQQDLNLLSRDVSGAHRSPGRIFDGAAEQRRLQQAQLLAETGVQAGDIARTQGEINGLKAAQAQYPGYTPEQLRDTAIYKAEVQKYGTGSAIQQGIQAATAAIQGLAGGNLAQALTGAGAPYLATQIHRLAPDEAARAMAHAVVGAVTAYAAGNPALAGATGAVSGELMAQWVMSQLYPGRGVSELTEAERQTVSVLGTLAAGLAGGVSGGGSVSALAGAAAGRNAAENNNLHLPSGMMNYGQAVASWNQYAQDNNLTMEQKQAGLEQLARGDLPEGMNIAKAIVEGYQDGVMIAGAWYLGPAASVGKIVGGGILALSANGGYQYYDLNKPGNENKSWDYLGSATSFTTGMLAPGRGIWANTGIAIGGVILPFLTEAISRIRSCVEYAALA</sequence>